<dbReference type="EMBL" id="FQWH01000001">
    <property type="protein sequence ID" value="SHF93205.1"/>
    <property type="molecule type" value="Genomic_DNA"/>
</dbReference>
<evidence type="ECO:0000313" key="2">
    <source>
        <dbReference type="EMBL" id="SHF93205.1"/>
    </source>
</evidence>
<keyword evidence="1" id="KW-1133">Transmembrane helix</keyword>
<dbReference type="AlphaFoldDB" id="A0A1M5FNX7"/>
<organism evidence="2 3">
    <name type="scientific">Flavobacterium johnsoniae</name>
    <name type="common">Cytophaga johnsonae</name>
    <dbReference type="NCBI Taxonomy" id="986"/>
    <lineage>
        <taxon>Bacteria</taxon>
        <taxon>Pseudomonadati</taxon>
        <taxon>Bacteroidota</taxon>
        <taxon>Flavobacteriia</taxon>
        <taxon>Flavobacteriales</taxon>
        <taxon>Flavobacteriaceae</taxon>
        <taxon>Flavobacterium</taxon>
    </lineage>
</organism>
<evidence type="ECO:0008006" key="4">
    <source>
        <dbReference type="Google" id="ProtNLM"/>
    </source>
</evidence>
<keyword evidence="1" id="KW-0472">Membrane</keyword>
<dbReference type="InterPro" id="IPR013879">
    <property type="entry name" value="DUF1761"/>
</dbReference>
<feature type="transmembrane region" description="Helical" evidence="1">
    <location>
        <begin position="51"/>
        <end position="71"/>
    </location>
</feature>
<proteinExistence type="predicted"/>
<dbReference type="RefSeq" id="WP_073407734.1">
    <property type="nucleotide sequence ID" value="NZ_FQWH01000001.1"/>
</dbReference>
<accession>A0A1M5FNX7</accession>
<gene>
    <name evidence="2" type="ORF">SAMN05444388_10132</name>
</gene>
<reference evidence="2 3" key="1">
    <citation type="submission" date="2016-11" db="EMBL/GenBank/DDBJ databases">
        <authorList>
            <person name="Jaros S."/>
            <person name="Januszkiewicz K."/>
            <person name="Wedrychowicz H."/>
        </authorList>
    </citation>
    <scope>NUCLEOTIDE SEQUENCE [LARGE SCALE GENOMIC DNA]</scope>
    <source>
        <strain evidence="2 3">DSM 6792</strain>
    </source>
</reference>
<evidence type="ECO:0000313" key="3">
    <source>
        <dbReference type="Proteomes" id="UP000184112"/>
    </source>
</evidence>
<keyword evidence="1" id="KW-0812">Transmembrane</keyword>
<sequence length="162" mass="17985">MEFNFYALLTAAVVTLLVGFAWYHPKVFGSIWMRESNLTEEDLKKGSMLKIFGLTYIFSLMITMTLMSLTIHQSGAIGMVGGPPLIANAKPSFAAFMADYGTAYRTFKHGALHGFMSGLFFALPIIGINGLFERKSWKYIFIHAGYWIITLTLMGGIICGFA</sequence>
<dbReference type="Proteomes" id="UP000184112">
    <property type="component" value="Unassembled WGS sequence"/>
</dbReference>
<evidence type="ECO:0000256" key="1">
    <source>
        <dbReference type="SAM" id="Phobius"/>
    </source>
</evidence>
<feature type="transmembrane region" description="Helical" evidence="1">
    <location>
        <begin position="139"/>
        <end position="158"/>
    </location>
</feature>
<dbReference type="Pfam" id="PF08570">
    <property type="entry name" value="DUF1761"/>
    <property type="match status" value="1"/>
</dbReference>
<name>A0A1M5FNX7_FLAJO</name>
<feature type="transmembrane region" description="Helical" evidence="1">
    <location>
        <begin position="111"/>
        <end position="132"/>
    </location>
</feature>
<feature type="transmembrane region" description="Helical" evidence="1">
    <location>
        <begin position="6"/>
        <end position="24"/>
    </location>
</feature>
<protein>
    <recommendedName>
        <fullName evidence="4">DUF1761 domain-containing protein</fullName>
    </recommendedName>
</protein>